<gene>
    <name evidence="2" type="ORF">BHV66_08995</name>
</gene>
<feature type="signal peptide" evidence="1">
    <location>
        <begin position="1"/>
        <end position="24"/>
    </location>
</feature>
<dbReference type="PROSITE" id="PS51257">
    <property type="entry name" value="PROKAR_LIPOPROTEIN"/>
    <property type="match status" value="1"/>
</dbReference>
<evidence type="ECO:0000313" key="2">
    <source>
        <dbReference type="EMBL" id="OKY93568.1"/>
    </source>
</evidence>
<protein>
    <submittedName>
        <fullName evidence="2">Uncharacterized protein</fullName>
    </submittedName>
</protein>
<reference evidence="2 3" key="1">
    <citation type="journal article" date="2016" name="Nat. Biotechnol.">
        <title>Measurement of bacterial replication rates in microbial communities.</title>
        <authorList>
            <person name="Brown C.T."/>
            <person name="Olm M.R."/>
            <person name="Thomas B.C."/>
            <person name="Banfield J.F."/>
        </authorList>
    </citation>
    <scope>NUCLEOTIDE SEQUENCE [LARGE SCALE GENOMIC DNA]</scope>
    <source>
        <strain evidence="2">CAG:67_53_122</strain>
    </source>
</reference>
<organism evidence="2 3">
    <name type="scientific">Alistipes putredinis</name>
    <dbReference type="NCBI Taxonomy" id="28117"/>
    <lineage>
        <taxon>Bacteria</taxon>
        <taxon>Pseudomonadati</taxon>
        <taxon>Bacteroidota</taxon>
        <taxon>Bacteroidia</taxon>
        <taxon>Bacteroidales</taxon>
        <taxon>Rikenellaceae</taxon>
        <taxon>Alistipes</taxon>
    </lineage>
</organism>
<feature type="chain" id="PRO_5010312392" evidence="1">
    <location>
        <begin position="25"/>
        <end position="143"/>
    </location>
</feature>
<accession>A0A1Q6F454</accession>
<comment type="caution">
    <text evidence="2">The sequence shown here is derived from an EMBL/GenBank/DDBJ whole genome shotgun (WGS) entry which is preliminary data.</text>
</comment>
<proteinExistence type="predicted"/>
<dbReference type="EMBL" id="MNQH01000034">
    <property type="protein sequence ID" value="OKY93568.1"/>
    <property type="molecule type" value="Genomic_DNA"/>
</dbReference>
<dbReference type="RefSeq" id="WP_004328953.1">
    <property type="nucleotide sequence ID" value="NZ_BAAFKT010000004.1"/>
</dbReference>
<dbReference type="GeneID" id="73803239"/>
<evidence type="ECO:0000256" key="1">
    <source>
        <dbReference type="SAM" id="SignalP"/>
    </source>
</evidence>
<name>A0A1Q6F454_9BACT</name>
<sequence length="143" mass="15641">MSVKLRRYMSVWMLLVAYCFSVGAAAYAVLSCHCMGQEKGEVHICCRGCDIHTECDSHSAGFKAVCCGVDHSKVSELYTSVSSSQWERDTKVMIVDLPAILAAEMTAIPFDSVHWATVSERLCLAHSTVHLLSSGLRAPPVFV</sequence>
<dbReference type="Proteomes" id="UP000187417">
    <property type="component" value="Unassembled WGS sequence"/>
</dbReference>
<keyword evidence="1" id="KW-0732">Signal</keyword>
<dbReference type="AlphaFoldDB" id="A0A1Q6F454"/>
<evidence type="ECO:0000313" key="3">
    <source>
        <dbReference type="Proteomes" id="UP000187417"/>
    </source>
</evidence>
<dbReference type="STRING" id="28117.BHV66_08995"/>